<feature type="domain" description="RING-type" evidence="8">
    <location>
        <begin position="159"/>
        <end position="211"/>
    </location>
</feature>
<proteinExistence type="predicted"/>
<keyword evidence="7" id="KW-1133">Transmembrane helix</keyword>
<evidence type="ECO:0000256" key="7">
    <source>
        <dbReference type="SAM" id="Phobius"/>
    </source>
</evidence>
<feature type="transmembrane region" description="Helical" evidence="7">
    <location>
        <begin position="278"/>
        <end position="298"/>
    </location>
</feature>
<dbReference type="AlphaFoldDB" id="A0AAD5DQ65"/>
<organism evidence="10 11">
    <name type="scientific">Chlorella ohadii</name>
    <dbReference type="NCBI Taxonomy" id="2649997"/>
    <lineage>
        <taxon>Eukaryota</taxon>
        <taxon>Viridiplantae</taxon>
        <taxon>Chlorophyta</taxon>
        <taxon>core chlorophytes</taxon>
        <taxon>Trebouxiophyceae</taxon>
        <taxon>Chlorellales</taxon>
        <taxon>Chlorellaceae</taxon>
        <taxon>Chlorella clade</taxon>
        <taxon>Chlorella</taxon>
    </lineage>
</organism>
<protein>
    <recommendedName>
        <fullName evidence="12">RING-CH-type domain-containing protein</fullName>
    </recommendedName>
</protein>
<keyword evidence="2 4" id="KW-0863">Zinc-finger</keyword>
<evidence type="ECO:0000256" key="2">
    <source>
        <dbReference type="ARBA" id="ARBA00022771"/>
    </source>
</evidence>
<evidence type="ECO:0000256" key="1">
    <source>
        <dbReference type="ARBA" id="ARBA00022723"/>
    </source>
</evidence>
<dbReference type="InterPro" id="IPR001841">
    <property type="entry name" value="Znf_RING"/>
</dbReference>
<evidence type="ECO:0000256" key="6">
    <source>
        <dbReference type="SAM" id="MobiDB-lite"/>
    </source>
</evidence>
<accession>A0AAD5DQ65</accession>
<keyword evidence="1" id="KW-0479">Metal-binding</keyword>
<dbReference type="Pfam" id="PF12906">
    <property type="entry name" value="RINGv"/>
    <property type="match status" value="1"/>
</dbReference>
<feature type="region of interest" description="Disordered" evidence="6">
    <location>
        <begin position="342"/>
        <end position="363"/>
    </location>
</feature>
<evidence type="ECO:0000313" key="10">
    <source>
        <dbReference type="EMBL" id="KAI7842192.1"/>
    </source>
</evidence>
<reference evidence="10" key="1">
    <citation type="submission" date="2020-11" db="EMBL/GenBank/DDBJ databases">
        <title>Chlorella ohadii genome sequencing and assembly.</title>
        <authorList>
            <person name="Murik O."/>
            <person name="Treves H."/>
            <person name="Kedem I."/>
            <person name="Shotland Y."/>
            <person name="Kaplan A."/>
        </authorList>
    </citation>
    <scope>NUCLEOTIDE SEQUENCE</scope>
    <source>
        <strain evidence="10">1</strain>
    </source>
</reference>
<gene>
    <name evidence="10" type="ORF">COHA_004105</name>
</gene>
<keyword evidence="11" id="KW-1185">Reference proteome</keyword>
<evidence type="ECO:0000259" key="8">
    <source>
        <dbReference type="PROSITE" id="PS50089"/>
    </source>
</evidence>
<feature type="coiled-coil region" evidence="5">
    <location>
        <begin position="454"/>
        <end position="483"/>
    </location>
</feature>
<dbReference type="PROSITE" id="PS51292">
    <property type="entry name" value="ZF_RING_CH"/>
    <property type="match status" value="1"/>
</dbReference>
<feature type="compositionally biased region" description="Low complexity" evidence="6">
    <location>
        <begin position="97"/>
        <end position="118"/>
    </location>
</feature>
<feature type="compositionally biased region" description="Polar residues" evidence="6">
    <location>
        <begin position="29"/>
        <end position="46"/>
    </location>
</feature>
<keyword evidence="7" id="KW-0472">Membrane</keyword>
<evidence type="ECO:0000256" key="5">
    <source>
        <dbReference type="SAM" id="Coils"/>
    </source>
</evidence>
<keyword evidence="3" id="KW-0862">Zinc</keyword>
<feature type="compositionally biased region" description="Basic and acidic residues" evidence="6">
    <location>
        <begin position="342"/>
        <end position="360"/>
    </location>
</feature>
<evidence type="ECO:0008006" key="12">
    <source>
        <dbReference type="Google" id="ProtNLM"/>
    </source>
</evidence>
<dbReference type="InterPro" id="IPR011016">
    <property type="entry name" value="Znf_RING-CH"/>
</dbReference>
<dbReference type="SMART" id="SM00744">
    <property type="entry name" value="RINGv"/>
    <property type="match status" value="1"/>
</dbReference>
<feature type="region of interest" description="Disordered" evidence="6">
    <location>
        <begin position="58"/>
        <end position="77"/>
    </location>
</feature>
<dbReference type="Proteomes" id="UP001205105">
    <property type="component" value="Unassembled WGS sequence"/>
</dbReference>
<feature type="region of interest" description="Disordered" evidence="6">
    <location>
        <begin position="21"/>
        <end position="47"/>
    </location>
</feature>
<comment type="caution">
    <text evidence="10">The sequence shown here is derived from an EMBL/GenBank/DDBJ whole genome shotgun (WGS) entry which is preliminary data.</text>
</comment>
<name>A0AAD5DQ65_9CHLO</name>
<dbReference type="GO" id="GO:0008270">
    <property type="term" value="F:zinc ion binding"/>
    <property type="evidence" value="ECO:0007669"/>
    <property type="project" value="UniProtKB-KW"/>
</dbReference>
<dbReference type="InterPro" id="IPR013083">
    <property type="entry name" value="Znf_RING/FYVE/PHD"/>
</dbReference>
<keyword evidence="7" id="KW-0812">Transmembrane</keyword>
<feature type="domain" description="RING-CH-type" evidence="9">
    <location>
        <begin position="151"/>
        <end position="217"/>
    </location>
</feature>
<evidence type="ECO:0000256" key="3">
    <source>
        <dbReference type="ARBA" id="ARBA00022833"/>
    </source>
</evidence>
<dbReference type="PROSITE" id="PS50089">
    <property type="entry name" value="ZF_RING_2"/>
    <property type="match status" value="1"/>
</dbReference>
<dbReference type="PANTHER" id="PTHR46158">
    <property type="entry name" value="OS02G0165000 PROTEIN"/>
    <property type="match status" value="1"/>
</dbReference>
<dbReference type="CDD" id="cd16495">
    <property type="entry name" value="RING_CH-C4HC3_MARCH"/>
    <property type="match status" value="1"/>
</dbReference>
<evidence type="ECO:0000256" key="4">
    <source>
        <dbReference type="PROSITE-ProRule" id="PRU00175"/>
    </source>
</evidence>
<evidence type="ECO:0000259" key="9">
    <source>
        <dbReference type="PROSITE" id="PS51292"/>
    </source>
</evidence>
<dbReference type="PANTHER" id="PTHR46158:SF1">
    <property type="entry name" value="RING_U-BOX SUPERFAMILY PROTEIN"/>
    <property type="match status" value="1"/>
</dbReference>
<feature type="region of interest" description="Disordered" evidence="6">
    <location>
        <begin position="91"/>
        <end position="152"/>
    </location>
</feature>
<evidence type="ECO:0000313" key="11">
    <source>
        <dbReference type="Proteomes" id="UP001205105"/>
    </source>
</evidence>
<keyword evidence="5" id="KW-0175">Coiled coil</keyword>
<dbReference type="Gene3D" id="3.30.40.10">
    <property type="entry name" value="Zinc/RING finger domain, C3HC4 (zinc finger)"/>
    <property type="match status" value="1"/>
</dbReference>
<dbReference type="EMBL" id="JADXDR010000054">
    <property type="protein sequence ID" value="KAI7842192.1"/>
    <property type="molecule type" value="Genomic_DNA"/>
</dbReference>
<feature type="compositionally biased region" description="Low complexity" evidence="6">
    <location>
        <begin position="133"/>
        <end position="152"/>
    </location>
</feature>
<sequence>MADAGGSRPQGPALEEAALLQQQEAGEVATSSSDVAEEGSSAQSSGWRAALASWLRGRHRAQPVPSEDGSEVQLSRPASVAASIAVLEEGGGGGAGAAVASSSGQQHEQQAAAASSSSGEGGSSQGEIEPRSSGEASSSAGGNGERPLSRLPSRGPPTCLICLEEFRQEEFVNGSALRLECNCRGDLALRHRECVMKWVQVKGSNVCELCKAEIRNIPAPPPRPTDADLPQLDEAYFADPSHIHDFMPSSQDLVFDCIRVTWVAMIVSILFFEMSLGAALWTGLLAGFAYSIMVRLMYRQHFYAMRRLAEQQAAARREVEQGAAGGPVPHAIVVAVLENRGQRDVRESHPQRGRCPDQRGSRLLSPEPSLYAFTVTNQREKSNCASLIDRIAGFKPHSAAMAADQDVLELLDEAGLPPYGTITQSDAQEKLQLYDVLDMGQRALEVHGGPHCNLEQALDQLRLLRQQAAADEAERQARRASIAEESRQRAQRLAATTPAQRLCKQLGVAFDSKLTKTRAMELFALEACMLAGVPFESKVRGMSVNDASPGRLAYSTLELLELRLQSGRPVAGPPVPQVRPPSYPLVAAESPQPALRTHAAVRG</sequence>
<dbReference type="SUPFAM" id="SSF57850">
    <property type="entry name" value="RING/U-box"/>
    <property type="match status" value="1"/>
</dbReference>